<protein>
    <submittedName>
        <fullName evidence="1">Membrane lipoprotein</fullName>
    </submittedName>
</protein>
<dbReference type="PROSITE" id="PS51257">
    <property type="entry name" value="PROKAR_LIPOPROTEIN"/>
    <property type="match status" value="1"/>
</dbReference>
<dbReference type="GeneID" id="41484384"/>
<name>U2F5Q6_9EURY</name>
<accession>U2F5Q6</accession>
<sequence>MGRKSVAFAMIVVTVVTSGCVGFNTTTPEESPASDAFTMADDQVRIDSVCLLNGDDTAHSITVEINNGSAEVYNDTHDLTAYANGSTGDETCLPTSWSLSDSYRIRATDDTSSEWRTRTLENGTYQVAIYRNINGVKVVANPPWDNGNAT</sequence>
<evidence type="ECO:0000313" key="1">
    <source>
        <dbReference type="EMBL" id="ERJ05585.1"/>
    </source>
</evidence>
<reference evidence="1 2" key="2">
    <citation type="journal article" date="2013" name="PLoS ONE">
        <title>INDIGO - INtegrated Data Warehouse of MIcrobial GenOmes with Examples from the Red Sea Extremophiles.</title>
        <authorList>
            <person name="Alam I."/>
            <person name="Antunes A."/>
            <person name="Kamau A.A."/>
            <person name="Ba Alawi W."/>
            <person name="Kalkatawi M."/>
            <person name="Stingl U."/>
            <person name="Bajic V.B."/>
        </authorList>
    </citation>
    <scope>NUCLEOTIDE SEQUENCE [LARGE SCALE GENOMIC DNA]</scope>
    <source>
        <strain evidence="1 2">SARL4B</strain>
    </source>
</reference>
<evidence type="ECO:0000313" key="2">
    <source>
        <dbReference type="Proteomes" id="UP000003861"/>
    </source>
</evidence>
<dbReference type="AlphaFoldDB" id="U2F5Q6"/>
<proteinExistence type="predicted"/>
<dbReference type="EMBL" id="AFNT02000030">
    <property type="protein sequence ID" value="ERJ05585.1"/>
    <property type="molecule type" value="Genomic_DNA"/>
</dbReference>
<dbReference type="RefSeq" id="WP_021029615.1">
    <property type="nucleotide sequence ID" value="NC_021921.1"/>
</dbReference>
<comment type="caution">
    <text evidence="1">The sequence shown here is derived from an EMBL/GenBank/DDBJ whole genome shotgun (WGS) entry which is preliminary data.</text>
</comment>
<gene>
    <name evidence="1" type="ORF">HLRTI_002467</name>
</gene>
<dbReference type="Proteomes" id="UP000003861">
    <property type="component" value="Unassembled WGS sequence"/>
</dbReference>
<reference evidence="1 2" key="1">
    <citation type="journal article" date="2011" name="J. Bacteriol.">
        <title>Genome sequence of Halorhabdus tiamatea, the first archaeon isolated from a deep-sea anoxic brine lake.</title>
        <authorList>
            <person name="Antunes A."/>
            <person name="Alam I."/>
            <person name="Bajic V.B."/>
            <person name="Stingl U."/>
        </authorList>
    </citation>
    <scope>NUCLEOTIDE SEQUENCE [LARGE SCALE GENOMIC DNA]</scope>
    <source>
        <strain evidence="1 2">SARL4B</strain>
    </source>
</reference>
<keyword evidence="1" id="KW-0449">Lipoprotein</keyword>
<organism evidence="1 2">
    <name type="scientific">Halorhabdus tiamatea SARL4B</name>
    <dbReference type="NCBI Taxonomy" id="1033806"/>
    <lineage>
        <taxon>Archaea</taxon>
        <taxon>Methanobacteriati</taxon>
        <taxon>Methanobacteriota</taxon>
        <taxon>Stenosarchaea group</taxon>
        <taxon>Halobacteria</taxon>
        <taxon>Halobacteriales</taxon>
        <taxon>Haloarculaceae</taxon>
        <taxon>Halorhabdus</taxon>
    </lineage>
</organism>